<reference evidence="1" key="1">
    <citation type="submission" date="2020-03" db="EMBL/GenBank/DDBJ databases">
        <title>The deep terrestrial virosphere.</title>
        <authorList>
            <person name="Holmfeldt K."/>
            <person name="Nilsson E."/>
            <person name="Simone D."/>
            <person name="Lopez-Fernandez M."/>
            <person name="Wu X."/>
            <person name="de Brujin I."/>
            <person name="Lundin D."/>
            <person name="Andersson A."/>
            <person name="Bertilsson S."/>
            <person name="Dopson M."/>
        </authorList>
    </citation>
    <scope>NUCLEOTIDE SEQUENCE</scope>
    <source>
        <strain evidence="1">TM448B05707</strain>
    </source>
</reference>
<evidence type="ECO:0000313" key="1">
    <source>
        <dbReference type="EMBL" id="QJI03978.1"/>
    </source>
</evidence>
<proteinExistence type="predicted"/>
<sequence length="51" mass="5773">MKIDEFTEKLFLAAILRCGVDIASKVISAYIEVRADEEVINWIKETIDGNT</sequence>
<accession>A0A6M3Y421</accession>
<gene>
    <name evidence="1" type="ORF">TM448B05707_0009</name>
</gene>
<dbReference type="AlphaFoldDB" id="A0A6M3Y421"/>
<protein>
    <submittedName>
        <fullName evidence="1">Uncharacterized protein</fullName>
    </submittedName>
</protein>
<name>A0A6M3Y421_9ZZZZ</name>
<dbReference type="EMBL" id="MT145136">
    <property type="protein sequence ID" value="QJI03978.1"/>
    <property type="molecule type" value="Genomic_DNA"/>
</dbReference>
<organism evidence="1">
    <name type="scientific">viral metagenome</name>
    <dbReference type="NCBI Taxonomy" id="1070528"/>
    <lineage>
        <taxon>unclassified sequences</taxon>
        <taxon>metagenomes</taxon>
        <taxon>organismal metagenomes</taxon>
    </lineage>
</organism>